<evidence type="ECO:0000259" key="6">
    <source>
        <dbReference type="PROSITE" id="PS50075"/>
    </source>
</evidence>
<reference evidence="8" key="2">
    <citation type="submission" date="2020-09" db="EMBL/GenBank/DDBJ databases">
        <authorList>
            <person name="Sun Q."/>
            <person name="Ohkuma M."/>
        </authorList>
    </citation>
    <scope>NUCLEOTIDE SEQUENCE</scope>
    <source>
        <strain evidence="8">JCM 4125</strain>
    </source>
</reference>
<keyword evidence="5" id="KW-0808">Transferase</keyword>
<dbReference type="GO" id="GO:0004312">
    <property type="term" value="F:fatty acid synthase activity"/>
    <property type="evidence" value="ECO:0007669"/>
    <property type="project" value="TreeGrafter"/>
</dbReference>
<dbReference type="InterPro" id="IPR020841">
    <property type="entry name" value="PKS_Beta-ketoAc_synthase_dom"/>
</dbReference>
<evidence type="ECO:0008006" key="10">
    <source>
        <dbReference type="Google" id="ProtNLM"/>
    </source>
</evidence>
<gene>
    <name evidence="8" type="ORF">GCM10010226_69060</name>
</gene>
<dbReference type="RefSeq" id="WP_189716461.1">
    <property type="nucleotide sequence ID" value="NZ_BMSA01000026.1"/>
</dbReference>
<dbReference type="SMART" id="SM01294">
    <property type="entry name" value="PKS_PP_betabranch"/>
    <property type="match status" value="1"/>
</dbReference>
<dbReference type="PROSITE" id="PS50075">
    <property type="entry name" value="CARRIER"/>
    <property type="match status" value="1"/>
</dbReference>
<evidence type="ECO:0000256" key="5">
    <source>
        <dbReference type="ARBA" id="ARBA00022679"/>
    </source>
</evidence>
<feature type="domain" description="Carrier" evidence="6">
    <location>
        <begin position="1191"/>
        <end position="1266"/>
    </location>
</feature>
<dbReference type="GO" id="GO:0017000">
    <property type="term" value="P:antibiotic biosynthetic process"/>
    <property type="evidence" value="ECO:0007669"/>
    <property type="project" value="UniProtKB-ARBA"/>
</dbReference>
<organism evidence="8 9">
    <name type="scientific">Streptomyces phaeofaciens</name>
    <dbReference type="NCBI Taxonomy" id="68254"/>
    <lineage>
        <taxon>Bacteria</taxon>
        <taxon>Bacillati</taxon>
        <taxon>Actinomycetota</taxon>
        <taxon>Actinomycetes</taxon>
        <taxon>Kitasatosporales</taxon>
        <taxon>Streptomycetaceae</taxon>
        <taxon>Streptomyces</taxon>
    </lineage>
</organism>
<keyword evidence="9" id="KW-1185">Reference proteome</keyword>
<dbReference type="Proteomes" id="UP000646776">
    <property type="component" value="Unassembled WGS sequence"/>
</dbReference>
<dbReference type="GO" id="GO:0005737">
    <property type="term" value="C:cytoplasm"/>
    <property type="evidence" value="ECO:0007669"/>
    <property type="project" value="TreeGrafter"/>
</dbReference>
<keyword evidence="3" id="KW-0596">Phosphopantetheine</keyword>
<evidence type="ECO:0000259" key="7">
    <source>
        <dbReference type="PROSITE" id="PS52004"/>
    </source>
</evidence>
<comment type="cofactor">
    <cofactor evidence="1">
        <name>pantetheine 4'-phosphate</name>
        <dbReference type="ChEBI" id="CHEBI:47942"/>
    </cofactor>
</comment>
<comment type="caution">
    <text evidence="8">The sequence shown here is derived from an EMBL/GenBank/DDBJ whole genome shotgun (WGS) entry which is preliminary data.</text>
</comment>
<dbReference type="InterPro" id="IPR020806">
    <property type="entry name" value="PKS_PP-bd"/>
</dbReference>
<dbReference type="Gene3D" id="3.40.47.10">
    <property type="match status" value="1"/>
</dbReference>
<dbReference type="SMART" id="SM00823">
    <property type="entry name" value="PKS_PP"/>
    <property type="match status" value="1"/>
</dbReference>
<dbReference type="InterPro" id="IPR057326">
    <property type="entry name" value="KR_dom"/>
</dbReference>
<dbReference type="InterPro" id="IPR036736">
    <property type="entry name" value="ACP-like_sf"/>
</dbReference>
<dbReference type="Pfam" id="PF08659">
    <property type="entry name" value="KR"/>
    <property type="match status" value="1"/>
</dbReference>
<evidence type="ECO:0000256" key="4">
    <source>
        <dbReference type="ARBA" id="ARBA00022553"/>
    </source>
</evidence>
<dbReference type="SUPFAM" id="SSF51735">
    <property type="entry name" value="NAD(P)-binding Rossmann-fold domains"/>
    <property type="match status" value="2"/>
</dbReference>
<dbReference type="InterPro" id="IPR013968">
    <property type="entry name" value="PKS_KR"/>
</dbReference>
<dbReference type="Gene3D" id="3.30.70.3290">
    <property type="match status" value="1"/>
</dbReference>
<dbReference type="GO" id="GO:0044550">
    <property type="term" value="P:secondary metabolite biosynthetic process"/>
    <property type="evidence" value="ECO:0007669"/>
    <property type="project" value="UniProtKB-ARBA"/>
</dbReference>
<dbReference type="PANTHER" id="PTHR43775">
    <property type="entry name" value="FATTY ACID SYNTHASE"/>
    <property type="match status" value="1"/>
</dbReference>
<keyword evidence="4" id="KW-0597">Phosphoprotein</keyword>
<dbReference type="CDD" id="cd00833">
    <property type="entry name" value="PKS"/>
    <property type="match status" value="1"/>
</dbReference>
<dbReference type="InterPro" id="IPR050091">
    <property type="entry name" value="PKS_NRPS_Biosynth_Enz"/>
</dbReference>
<dbReference type="InterPro" id="IPR014030">
    <property type="entry name" value="Ketoacyl_synth_N"/>
</dbReference>
<evidence type="ECO:0000313" key="8">
    <source>
        <dbReference type="EMBL" id="GGT80696.1"/>
    </source>
</evidence>
<accession>A0A918LZW4</accession>
<dbReference type="InterPro" id="IPR036291">
    <property type="entry name" value="NAD(P)-bd_dom_sf"/>
</dbReference>
<evidence type="ECO:0000256" key="3">
    <source>
        <dbReference type="ARBA" id="ARBA00022450"/>
    </source>
</evidence>
<dbReference type="AlphaFoldDB" id="A0A918LZW4"/>
<dbReference type="Pfam" id="PF00109">
    <property type="entry name" value="ketoacyl-synt"/>
    <property type="match status" value="1"/>
</dbReference>
<dbReference type="InterPro" id="IPR014031">
    <property type="entry name" value="Ketoacyl_synth_C"/>
</dbReference>
<dbReference type="GO" id="GO:0006633">
    <property type="term" value="P:fatty acid biosynthetic process"/>
    <property type="evidence" value="ECO:0007669"/>
    <property type="project" value="TreeGrafter"/>
</dbReference>
<protein>
    <recommendedName>
        <fullName evidence="10">Polyketide synthase</fullName>
    </recommendedName>
</protein>
<dbReference type="SMART" id="SM00825">
    <property type="entry name" value="PKS_KS"/>
    <property type="match status" value="1"/>
</dbReference>
<dbReference type="FunFam" id="1.10.1200.10:FF:000016">
    <property type="entry name" value="Non-ribosomal peptide synthase"/>
    <property type="match status" value="1"/>
</dbReference>
<dbReference type="GO" id="GO:0071770">
    <property type="term" value="P:DIM/DIP cell wall layer assembly"/>
    <property type="evidence" value="ECO:0007669"/>
    <property type="project" value="TreeGrafter"/>
</dbReference>
<dbReference type="InterPro" id="IPR009081">
    <property type="entry name" value="PP-bd_ACP"/>
</dbReference>
<dbReference type="GO" id="GO:0005886">
    <property type="term" value="C:plasma membrane"/>
    <property type="evidence" value="ECO:0007669"/>
    <property type="project" value="TreeGrafter"/>
</dbReference>
<feature type="domain" description="Ketosynthase family 3 (KS3)" evidence="7">
    <location>
        <begin position="7"/>
        <end position="430"/>
    </location>
</feature>
<dbReference type="Pfam" id="PF00550">
    <property type="entry name" value="PP-binding"/>
    <property type="match status" value="1"/>
</dbReference>
<dbReference type="Pfam" id="PF22621">
    <property type="entry name" value="CurL-like_PKS_C"/>
    <property type="match status" value="1"/>
</dbReference>
<dbReference type="PROSITE" id="PS52004">
    <property type="entry name" value="KS3_2"/>
    <property type="match status" value="1"/>
</dbReference>
<dbReference type="GO" id="GO:0031177">
    <property type="term" value="F:phosphopantetheine binding"/>
    <property type="evidence" value="ECO:0007669"/>
    <property type="project" value="InterPro"/>
</dbReference>
<proteinExistence type="inferred from homology"/>
<dbReference type="Pfam" id="PF02801">
    <property type="entry name" value="Ketoacyl-synt_C"/>
    <property type="match status" value="1"/>
</dbReference>
<evidence type="ECO:0000313" key="9">
    <source>
        <dbReference type="Proteomes" id="UP000646776"/>
    </source>
</evidence>
<dbReference type="InterPro" id="IPR016039">
    <property type="entry name" value="Thiolase-like"/>
</dbReference>
<dbReference type="SUPFAM" id="SSF47336">
    <property type="entry name" value="ACP-like"/>
    <property type="match status" value="1"/>
</dbReference>
<evidence type="ECO:0000256" key="1">
    <source>
        <dbReference type="ARBA" id="ARBA00001957"/>
    </source>
</evidence>
<dbReference type="SUPFAM" id="SSF53901">
    <property type="entry name" value="Thiolase-like"/>
    <property type="match status" value="1"/>
</dbReference>
<dbReference type="PANTHER" id="PTHR43775:SF37">
    <property type="entry name" value="SI:DKEY-61P9.11"/>
    <property type="match status" value="1"/>
</dbReference>
<comment type="similarity">
    <text evidence="2">Belongs to the ATP-dependent AMP-binding enzyme family.</text>
</comment>
<sequence length="1269" mass="134122">MTDVDYDAAVAVIGMSGRFPGSTNVEEFWSALMAGRPGLRELDEEELVAAGVGPAQLANPSYVRTGAPIEGTDLFDAGMFGFSRHEAELMDPQHRLLLECSWEALEYAGYQPTAMPGRVGVFAGCGHPDYLYNVGQKAMAEPGGALLMAIGNERDSLASLVSYKLGLTGPSVTVQTFCSTSLVAVHMAAQSLLNFECDAALAGGAFIPLPQNVGYVYEEGGILSPDGQVHAFGAGAHGSVIGAGVSVVALKRLADALDDGDHIEAVILGSAVNNDGRACAGYTAPGVDGQAEVMEQAISFSGVRPETIGYVECHATGTPLGDSIELAALARAFPKDMGRRVVLGSLKPSIGHLDRASGTAGLIKAAMALSRRVLPATLHYENPNPVLATERDRFTVLDKHQDWPEEPQPRRAGVSSFGLGGTNAHVVLEEPPHRPREPRVAGPQLLVLSARDATALDEATRALAQYLDANPAADLADVAFTLQRSRAQFPVRRALVCTDTAQALAVLSNPAKWPEAAQERHRPVAELADAGTWTVSGQWREELREAVLRLLGDGGPAEAAGGSPTAGAAHEAFVRAMARLGCRVVAPADGEEEADAARIRLEPSDEVPAEQWLLNALGRLWTDGATVEWTATDRADARRIPLPTYPFQRRSYWVDPPETPYLLGAAEEEGRADDIGRWTYAPAWRRRHAAPADLPELVRAAGPWLVLASEEWGEALAAQARAAGGEVVVARPGPAFGGDREQGFTFRPAESDDTHRLLGALGTPPRTVVHALGLGSLGRPFEEQQNVGFDAVRALAGALALHAPSQAIDVLCLTRESVQIAGSVPRDPAQAALAALLPVLAQENPGWTCRHIDLGRAAGGLSVPAQVAAVLGEAGAVYEGPVALRGTERWVREHEPLPLAAVSEPDGPLTPGSTVLITGGLGHVGLILARHLAVARGCRVVLTGRTALPARERWKDHLEQEADPSSKIHRCVKALVEIEEAGGRVLVAAADASDAAQMRAVVENAEEHFGGLDLVVHGAGVSDAAAFGPAHMVDAAGSRSHFTAKIDGFRSLQQALGDRPVPGITMSSLSAVLGGLALGPYAAANAALDACALGERASGGRTWLTVNWDTWRPDAQDHTHSGEFDMAPQEAVEVFERAVGALDRVDHLVISTGSLPARHDRWVVRHGRDEDTGADEDIRDPRPDLSIPYVAPEPGTEQELAAMWAAVLRLDRVGADDDFFRLGGTSVVAIQLIARVRKELGIPVPTTALLGYPTVRGLAEQIDTARGEA</sequence>
<reference evidence="8" key="1">
    <citation type="journal article" date="2014" name="Int. J. Syst. Evol. Microbiol.">
        <title>Complete genome sequence of Corynebacterium casei LMG S-19264T (=DSM 44701T), isolated from a smear-ripened cheese.</title>
        <authorList>
            <consortium name="US DOE Joint Genome Institute (JGI-PGF)"/>
            <person name="Walter F."/>
            <person name="Albersmeier A."/>
            <person name="Kalinowski J."/>
            <person name="Ruckert C."/>
        </authorList>
    </citation>
    <scope>NUCLEOTIDE SEQUENCE</scope>
    <source>
        <strain evidence="8">JCM 4125</strain>
    </source>
</reference>
<dbReference type="Gene3D" id="1.10.1240.100">
    <property type="match status" value="1"/>
</dbReference>
<dbReference type="Gene3D" id="3.40.50.720">
    <property type="entry name" value="NAD(P)-binding Rossmann-like Domain"/>
    <property type="match status" value="1"/>
</dbReference>
<dbReference type="EMBL" id="BMSA01000026">
    <property type="protein sequence ID" value="GGT80696.1"/>
    <property type="molecule type" value="Genomic_DNA"/>
</dbReference>
<dbReference type="SMART" id="SM00822">
    <property type="entry name" value="PKS_KR"/>
    <property type="match status" value="1"/>
</dbReference>
<name>A0A918LZW4_9ACTN</name>
<evidence type="ECO:0000256" key="2">
    <source>
        <dbReference type="ARBA" id="ARBA00006432"/>
    </source>
</evidence>
<dbReference type="Gene3D" id="1.10.1200.10">
    <property type="entry name" value="ACP-like"/>
    <property type="match status" value="1"/>
</dbReference>